<reference evidence="2 3" key="2">
    <citation type="submission" date="2023-10" db="EMBL/GenBank/DDBJ databases">
        <authorList>
            <person name="Han X.F."/>
        </authorList>
    </citation>
    <scope>NUCLEOTIDE SEQUENCE [LARGE SCALE GENOMIC DNA]</scope>
    <source>
        <strain evidence="2 3">KCTC 39840</strain>
    </source>
</reference>
<dbReference type="RefSeq" id="WP_318596136.1">
    <property type="nucleotide sequence ID" value="NZ_JAWSTH010000009.1"/>
</dbReference>
<evidence type="ECO:0000313" key="2">
    <source>
        <dbReference type="EMBL" id="MDW5593877.1"/>
    </source>
</evidence>
<name>A0ABU4HKS9_9ACTN</name>
<organism evidence="2 3">
    <name type="scientific">Conexibacter stalactiti</name>
    <dbReference type="NCBI Taxonomy" id="1940611"/>
    <lineage>
        <taxon>Bacteria</taxon>
        <taxon>Bacillati</taxon>
        <taxon>Actinomycetota</taxon>
        <taxon>Thermoleophilia</taxon>
        <taxon>Solirubrobacterales</taxon>
        <taxon>Conexibacteraceae</taxon>
        <taxon>Conexibacter</taxon>
    </lineage>
</organism>
<evidence type="ECO:0000313" key="3">
    <source>
        <dbReference type="Proteomes" id="UP001284601"/>
    </source>
</evidence>
<comment type="caution">
    <text evidence="2">The sequence shown here is derived from an EMBL/GenBank/DDBJ whole genome shotgun (WGS) entry which is preliminary data.</text>
</comment>
<accession>A0ABU4HKS9</accession>
<dbReference type="EMBL" id="JAWSTH010000009">
    <property type="protein sequence ID" value="MDW5593877.1"/>
    <property type="molecule type" value="Genomic_DNA"/>
</dbReference>
<proteinExistence type="predicted"/>
<sequence>MTVRCPSACRGIALAAAVFAVAAVTPTASAAASPRVEARLAQVLSPRADAILRGGPTITVRLRGDVTGFSATLNGRAIGSRFTTREGGRLRVARLPAGAASGLRAGSNLLKVRTRSRGGAIDVDAVRFASVRRHAPLLRVSAPRRGAAAARVRLRLAPSDAVVTARLNGRAIDPPAQRGRNRVLLLAADEGLRYGTNTLRVTAVDRARGRHDVEWRTIRIAREAPIPGAGRDRRATAGRAVVLDGRRSRAAHAPQRLRYRWRFVRKPRGSKATLRNATARRPRFTPDRPGRYRLRLTVSERMPVAAPVTHATIAATGPLASASDTTTTEVVPRTPAIGLQLDTIAESGEQMGVRVGDFFHAAPDATKPLQLLVLDRATLEPRANSSYGADDTSTASLKAAVAALDSSALVIVSTPRFGSIVPIADAAALANVNATLKIIGAAPLTAGSAPAGGQGISLCGGVTAGVCAGFSAIGIPGLPSGQGTLNPGLGSSTDSDDSVGGALRGYLQLDAHDNFTYVDGDYVAFDTTAPGTTNSQAAIQVGGQTYTSDALANPLAGVYVLVLDAGTLAYRSDATFALRYGPLDPLVTNMQNLSKLLDGLANDPSVLVFVQTIGRLARWDTFEGRTDLSAWWNRVAASLQHLGGHAMLFDTLTDHGYTQVGPAQSGAQWGYPAPWTKLAGPTVSNTAAQLAGTLSRNGSSQFYAQNAAAVPTPTDDLPLVAYQAPTPWPLRAGAATRAAISCVADTLDLEMPIEASYSSGTLSWGTRAATVSGLTYDELEPTADCQPKQFAAADLSAVKVQLGREFTAVDDLRNWIARVKEPFAGSSSISPLKVAAISDAIEGSVKPPADKQVGADGMGIAEDAFLILGALPGIDEFTFGGPDMIASLIGLVADTTTEPAGPKELEYDAVSADELGITIDEGYLHASQQFDQVFAILVGDWGKLSLADERQQPGGPWEWSDEKTDQAIDLLGYGAQRQAYEQLVPTVYDGLLRGTRGSFPDVPNDARDYVCSSFKTSRGITTFEPFGGASAGGVQTVVTNAGPQRENWVLSNATPANTDADPGDTMLRGWQWAPSFPSAQLTSGMFATNATGLDVPPLLPLPYALSVYGRLKVLTITWGGAEDADGNSRANFCFGR</sequence>
<evidence type="ECO:0000256" key="1">
    <source>
        <dbReference type="SAM" id="SignalP"/>
    </source>
</evidence>
<dbReference type="Gene3D" id="2.60.40.10">
    <property type="entry name" value="Immunoglobulins"/>
    <property type="match status" value="1"/>
</dbReference>
<keyword evidence="1" id="KW-0732">Signal</keyword>
<feature type="signal peptide" evidence="1">
    <location>
        <begin position="1"/>
        <end position="30"/>
    </location>
</feature>
<feature type="chain" id="PRO_5047061815" evidence="1">
    <location>
        <begin position="31"/>
        <end position="1136"/>
    </location>
</feature>
<reference evidence="3" key="1">
    <citation type="submission" date="2023-07" db="EMBL/GenBank/DDBJ databases">
        <title>Conexibacter stalactiti sp. nov., isolated from stalactites in a lava cave and emended description of the genus Conexibacter.</title>
        <authorList>
            <person name="Lee S.D."/>
        </authorList>
    </citation>
    <scope>NUCLEOTIDE SEQUENCE [LARGE SCALE GENOMIC DNA]</scope>
    <source>
        <strain evidence="3">KCTC 39840</strain>
    </source>
</reference>
<keyword evidence="3" id="KW-1185">Reference proteome</keyword>
<dbReference type="Proteomes" id="UP001284601">
    <property type="component" value="Unassembled WGS sequence"/>
</dbReference>
<dbReference type="InterPro" id="IPR013783">
    <property type="entry name" value="Ig-like_fold"/>
</dbReference>
<protein>
    <submittedName>
        <fullName evidence="2">Uncharacterized protein</fullName>
    </submittedName>
</protein>
<gene>
    <name evidence="2" type="ORF">R7226_06000</name>
</gene>